<dbReference type="InterPro" id="IPR006665">
    <property type="entry name" value="OmpA-like"/>
</dbReference>
<dbReference type="Pfam" id="PF09084">
    <property type="entry name" value="NMT1"/>
    <property type="match status" value="1"/>
</dbReference>
<accession>A0A414AIU1</accession>
<keyword evidence="5" id="KW-0812">Transmembrane</keyword>
<comment type="subcellular location">
    <subcellularLocation>
        <location evidence="1">Periplasm</location>
    </subcellularLocation>
</comment>
<dbReference type="CDD" id="cd07185">
    <property type="entry name" value="OmpA_C-like"/>
    <property type="match status" value="1"/>
</dbReference>
<reference evidence="7 8" key="1">
    <citation type="submission" date="2018-08" db="EMBL/GenBank/DDBJ databases">
        <title>A genome reference for cultivated species of the human gut microbiota.</title>
        <authorList>
            <person name="Zou Y."/>
            <person name="Xue W."/>
            <person name="Luo G."/>
        </authorList>
    </citation>
    <scope>NUCLEOTIDE SEQUENCE [LARGE SCALE GENOMIC DNA]</scope>
    <source>
        <strain evidence="7 8">AM35-14</strain>
    </source>
</reference>
<evidence type="ECO:0000256" key="4">
    <source>
        <dbReference type="PROSITE-ProRule" id="PRU00473"/>
    </source>
</evidence>
<dbReference type="Proteomes" id="UP000283975">
    <property type="component" value="Unassembled WGS sequence"/>
</dbReference>
<dbReference type="InterPro" id="IPR015168">
    <property type="entry name" value="SsuA/THI5"/>
</dbReference>
<dbReference type="EMBL" id="QSHZ01000047">
    <property type="protein sequence ID" value="RHC48490.1"/>
    <property type="molecule type" value="Genomic_DNA"/>
</dbReference>
<evidence type="ECO:0000256" key="5">
    <source>
        <dbReference type="SAM" id="Phobius"/>
    </source>
</evidence>
<dbReference type="PROSITE" id="PS51123">
    <property type="entry name" value="OMPA_2"/>
    <property type="match status" value="1"/>
</dbReference>
<organism evidence="7 8">
    <name type="scientific">Enterocloster bolteae</name>
    <dbReference type="NCBI Taxonomy" id="208479"/>
    <lineage>
        <taxon>Bacteria</taxon>
        <taxon>Bacillati</taxon>
        <taxon>Bacillota</taxon>
        <taxon>Clostridia</taxon>
        <taxon>Lachnospirales</taxon>
        <taxon>Lachnospiraceae</taxon>
        <taxon>Enterocloster</taxon>
    </lineage>
</organism>
<dbReference type="PANTHER" id="PTHR30024:SF47">
    <property type="entry name" value="TAURINE-BINDING PERIPLASMIC PROTEIN"/>
    <property type="match status" value="1"/>
</dbReference>
<evidence type="ECO:0000256" key="1">
    <source>
        <dbReference type="ARBA" id="ARBA00004418"/>
    </source>
</evidence>
<keyword evidence="4 5" id="KW-0472">Membrane</keyword>
<comment type="caution">
    <text evidence="7">The sequence shown here is derived from an EMBL/GenBank/DDBJ whole genome shotgun (WGS) entry which is preliminary data.</text>
</comment>
<comment type="similarity">
    <text evidence="2">Belongs to the bacterial solute-binding protein SsuA/TauA family.</text>
</comment>
<dbReference type="PANTHER" id="PTHR30024">
    <property type="entry name" value="ALIPHATIC SULFONATES-BINDING PROTEIN-RELATED"/>
    <property type="match status" value="1"/>
</dbReference>
<evidence type="ECO:0000256" key="2">
    <source>
        <dbReference type="ARBA" id="ARBA00010742"/>
    </source>
</evidence>
<dbReference type="PRINTS" id="PR01023">
    <property type="entry name" value="NAFLGMOTY"/>
</dbReference>
<gene>
    <name evidence="7" type="ORF">DW839_28610</name>
</gene>
<keyword evidence="3" id="KW-0732">Signal</keyword>
<keyword evidence="5" id="KW-1133">Transmembrane helix</keyword>
<evidence type="ECO:0000259" key="6">
    <source>
        <dbReference type="PROSITE" id="PS51123"/>
    </source>
</evidence>
<dbReference type="Gene3D" id="3.40.190.10">
    <property type="entry name" value="Periplasmic binding protein-like II"/>
    <property type="match status" value="1"/>
</dbReference>
<dbReference type="SUPFAM" id="SSF53850">
    <property type="entry name" value="Periplasmic binding protein-like II"/>
    <property type="match status" value="1"/>
</dbReference>
<name>A0A414AIU1_9FIRM</name>
<dbReference type="GO" id="GO:0042597">
    <property type="term" value="C:periplasmic space"/>
    <property type="evidence" value="ECO:0007669"/>
    <property type="project" value="UniProtKB-SubCell"/>
</dbReference>
<dbReference type="Pfam" id="PF00691">
    <property type="entry name" value="OmpA"/>
    <property type="match status" value="1"/>
</dbReference>
<evidence type="ECO:0000256" key="3">
    <source>
        <dbReference type="ARBA" id="ARBA00022729"/>
    </source>
</evidence>
<feature type="transmembrane region" description="Helical" evidence="5">
    <location>
        <begin position="12"/>
        <end position="30"/>
    </location>
</feature>
<dbReference type="InterPro" id="IPR036737">
    <property type="entry name" value="OmpA-like_sf"/>
</dbReference>
<feature type="domain" description="OmpA-like" evidence="6">
    <location>
        <begin position="409"/>
        <end position="532"/>
    </location>
</feature>
<dbReference type="GO" id="GO:0016020">
    <property type="term" value="C:membrane"/>
    <property type="evidence" value="ECO:0007669"/>
    <property type="project" value="UniProtKB-UniRule"/>
</dbReference>
<dbReference type="SUPFAM" id="SSF103088">
    <property type="entry name" value="OmpA-like"/>
    <property type="match status" value="1"/>
</dbReference>
<evidence type="ECO:0000313" key="8">
    <source>
        <dbReference type="Proteomes" id="UP000283975"/>
    </source>
</evidence>
<evidence type="ECO:0000313" key="7">
    <source>
        <dbReference type="EMBL" id="RHC48490.1"/>
    </source>
</evidence>
<sequence length="532" mass="58084">MKRFKLTKAAKVLIFMMIVVMIGGGAFFGVKSGLVMTKDKEMATTVKNDTKSAKKNTAADDGNVINTDKSDDKTINLSLDEWIGWKGIIDANGGLSTKEGSIYDKLGINVNISVINDATQSSNAIISGKLDAAGYTINRTAFLSKKFSDAGIDVIMPYITNFSNGGDGIIAKSSIQSVSDLIDAKIGVPQFSEAHSLVVWFVNQSDLSEDEKNMVIDSLIFFETPDETAKAFFAGQIDVAATWEPYLTQAKNMSDAHILFSTASSSSLIMDGILFNKDFAEKNPDVISAFIEGSLQAEELYETDMITIKSVMPMFSTATEQDVLSNCSVAELTTYADNINLFNENAKTIYTDMCGVWESVGEMVNRDLVDTIFDDKYIKTLADKHDMSDVTKTSANVKVTEDNKQNVIDTVALLQKSATVNFIINTAKFTDSAEATNTLDEFIEIAKVLDGTIIEIAGNTDPNPMSDPDDTANKMLSKQRAETVKQYFVLNGIPADRIIVVGNGSSNPIVENDTEEHKAINRRTDVSFKCIE</sequence>
<dbReference type="Gene3D" id="3.30.1330.60">
    <property type="entry name" value="OmpA-like domain"/>
    <property type="match status" value="1"/>
</dbReference>
<dbReference type="AlphaFoldDB" id="A0A414AIU1"/>
<proteinExistence type="inferred from homology"/>
<protein>
    <recommendedName>
        <fullName evidence="6">OmpA-like domain-containing protein</fullName>
    </recommendedName>
</protein>